<sequence>MDFFARMVLLAVAVVPPLFFVLERLLVLPIACELAGLGVRLRRFTVLGQRHNCP</sequence>
<keyword evidence="2" id="KW-1185">Reference proteome</keyword>
<evidence type="ECO:0000313" key="1">
    <source>
        <dbReference type="EMBL" id="SER26413.1"/>
    </source>
</evidence>
<evidence type="ECO:0000313" key="2">
    <source>
        <dbReference type="Proteomes" id="UP000199766"/>
    </source>
</evidence>
<dbReference type="AlphaFoldDB" id="A0A1H9MTF0"/>
<dbReference type="STRING" id="180197.SAMN02982919_02037"/>
<organism evidence="1 2">
    <name type="scientific">Giesbergeria anulus</name>
    <dbReference type="NCBI Taxonomy" id="180197"/>
    <lineage>
        <taxon>Bacteria</taxon>
        <taxon>Pseudomonadati</taxon>
        <taxon>Pseudomonadota</taxon>
        <taxon>Betaproteobacteria</taxon>
        <taxon>Burkholderiales</taxon>
        <taxon>Comamonadaceae</taxon>
        <taxon>Giesbergeria</taxon>
    </lineage>
</organism>
<reference evidence="1 2" key="1">
    <citation type="submission" date="2016-10" db="EMBL/GenBank/DDBJ databases">
        <authorList>
            <person name="de Groot N.N."/>
        </authorList>
    </citation>
    <scope>NUCLEOTIDE SEQUENCE [LARGE SCALE GENOMIC DNA]</scope>
    <source>
        <strain evidence="1 2">ATCC 35958</strain>
    </source>
</reference>
<dbReference type="Proteomes" id="UP000199766">
    <property type="component" value="Unassembled WGS sequence"/>
</dbReference>
<name>A0A1H9MTF0_9BURK</name>
<gene>
    <name evidence="1" type="ORF">SAMN02982919_02037</name>
</gene>
<proteinExistence type="predicted"/>
<accession>A0A1H9MTF0</accession>
<protein>
    <submittedName>
        <fullName evidence="1">Uncharacterized protein</fullName>
    </submittedName>
</protein>
<dbReference type="EMBL" id="FOGD01000006">
    <property type="protein sequence ID" value="SER26413.1"/>
    <property type="molecule type" value="Genomic_DNA"/>
</dbReference>